<protein>
    <submittedName>
        <fullName evidence="2">Uncharacterized protein</fullName>
    </submittedName>
</protein>
<reference evidence="2" key="1">
    <citation type="journal article" date="2020" name="BMC Genomics">
        <title>Correction to: Identification and distribution of gene clusters required for synthesis of sphingolipid metabolism inhibitors in diverse species of the filamentous fungus Fusarium.</title>
        <authorList>
            <person name="Kim H.S."/>
            <person name="Lohmar J.M."/>
            <person name="Busman M."/>
            <person name="Brown D.W."/>
            <person name="Naumann T.A."/>
            <person name="Divon H.H."/>
            <person name="Lysoe E."/>
            <person name="Uhlig S."/>
            <person name="Proctor R.H."/>
        </authorList>
    </citation>
    <scope>NUCLEOTIDE SEQUENCE</scope>
    <source>
        <strain evidence="2">NRRL 22465</strain>
    </source>
</reference>
<sequence length="112" mass="12392">MTFGRARTNSSSEERGRNTEPMPIMDDKVCWSTNHVSATTCLTSQQQRTNSYSSDFSLPESHGSSSPKSSQSWFKPAPQAVNVYTTCGRHTNQLLFGGPSLTEIARSMLKKD</sequence>
<proteinExistence type="predicted"/>
<feature type="compositionally biased region" description="Low complexity" evidence="1">
    <location>
        <begin position="57"/>
        <end position="72"/>
    </location>
</feature>
<comment type="caution">
    <text evidence="2">The sequence shown here is derived from an EMBL/GenBank/DDBJ whole genome shotgun (WGS) entry which is preliminary data.</text>
</comment>
<dbReference type="Proteomes" id="UP000635477">
    <property type="component" value="Unassembled WGS sequence"/>
</dbReference>
<accession>A0A8H4XNY5</accession>
<dbReference type="EMBL" id="JABEYC010000144">
    <property type="protein sequence ID" value="KAF4981928.1"/>
    <property type="molecule type" value="Genomic_DNA"/>
</dbReference>
<feature type="region of interest" description="Disordered" evidence="1">
    <location>
        <begin position="42"/>
        <end position="74"/>
    </location>
</feature>
<feature type="region of interest" description="Disordered" evidence="1">
    <location>
        <begin position="1"/>
        <end position="26"/>
    </location>
</feature>
<dbReference type="AlphaFoldDB" id="A0A8H4XNY5"/>
<evidence type="ECO:0000313" key="3">
    <source>
        <dbReference type="Proteomes" id="UP000635477"/>
    </source>
</evidence>
<evidence type="ECO:0000256" key="1">
    <source>
        <dbReference type="SAM" id="MobiDB-lite"/>
    </source>
</evidence>
<feature type="compositionally biased region" description="Polar residues" evidence="1">
    <location>
        <begin position="42"/>
        <end position="56"/>
    </location>
</feature>
<gene>
    <name evidence="2" type="ORF">FZEAL_2360</name>
</gene>
<dbReference type="OrthoDB" id="5089392at2759"/>
<organism evidence="2 3">
    <name type="scientific">Fusarium zealandicum</name>
    <dbReference type="NCBI Taxonomy" id="1053134"/>
    <lineage>
        <taxon>Eukaryota</taxon>
        <taxon>Fungi</taxon>
        <taxon>Dikarya</taxon>
        <taxon>Ascomycota</taxon>
        <taxon>Pezizomycotina</taxon>
        <taxon>Sordariomycetes</taxon>
        <taxon>Hypocreomycetidae</taxon>
        <taxon>Hypocreales</taxon>
        <taxon>Nectriaceae</taxon>
        <taxon>Fusarium</taxon>
        <taxon>Fusarium staphyleae species complex</taxon>
    </lineage>
</organism>
<reference evidence="2" key="2">
    <citation type="submission" date="2020-05" db="EMBL/GenBank/DDBJ databases">
        <authorList>
            <person name="Kim H.-S."/>
            <person name="Proctor R.H."/>
            <person name="Brown D.W."/>
        </authorList>
    </citation>
    <scope>NUCLEOTIDE SEQUENCE</scope>
    <source>
        <strain evidence="2">NRRL 22465</strain>
    </source>
</reference>
<name>A0A8H4XNY5_9HYPO</name>
<evidence type="ECO:0000313" key="2">
    <source>
        <dbReference type="EMBL" id="KAF4981928.1"/>
    </source>
</evidence>
<keyword evidence="3" id="KW-1185">Reference proteome</keyword>